<evidence type="ECO:0000313" key="2">
    <source>
        <dbReference type="Proteomes" id="UP001623592"/>
    </source>
</evidence>
<accession>A0ABW8TK54</accession>
<proteinExistence type="predicted"/>
<keyword evidence="2" id="KW-1185">Reference proteome</keyword>
<comment type="caution">
    <text evidence="1">The sequence shown here is derived from an EMBL/GenBank/DDBJ whole genome shotgun (WGS) entry which is preliminary data.</text>
</comment>
<reference evidence="1 2" key="1">
    <citation type="submission" date="2024-11" db="EMBL/GenBank/DDBJ databases">
        <authorList>
            <person name="Heng Y.C."/>
            <person name="Lim A.C.H."/>
            <person name="Lee J.K.Y."/>
            <person name="Kittelmann S."/>
        </authorList>
    </citation>
    <scope>NUCLEOTIDE SEQUENCE [LARGE SCALE GENOMIC DNA]</scope>
    <source>
        <strain evidence="1 2">WILCCON 0114</strain>
    </source>
</reference>
<dbReference type="Proteomes" id="UP001623592">
    <property type="component" value="Unassembled WGS sequence"/>
</dbReference>
<name>A0ABW8TK54_9CLOT</name>
<dbReference type="RefSeq" id="WP_231016727.1">
    <property type="nucleotide sequence ID" value="NZ_JBJIAA010000022.1"/>
</dbReference>
<organism evidence="1 2">
    <name type="scientific">Clostridium neuense</name>
    <dbReference type="NCBI Taxonomy" id="1728934"/>
    <lineage>
        <taxon>Bacteria</taxon>
        <taxon>Bacillati</taxon>
        <taxon>Bacillota</taxon>
        <taxon>Clostridia</taxon>
        <taxon>Eubacteriales</taxon>
        <taxon>Clostridiaceae</taxon>
        <taxon>Clostridium</taxon>
    </lineage>
</organism>
<gene>
    <name evidence="1" type="ORF">ACJDT4_21180</name>
</gene>
<evidence type="ECO:0000313" key="1">
    <source>
        <dbReference type="EMBL" id="MFL0252924.1"/>
    </source>
</evidence>
<dbReference type="EMBL" id="JBJIAA010000022">
    <property type="protein sequence ID" value="MFL0252924.1"/>
    <property type="molecule type" value="Genomic_DNA"/>
</dbReference>
<sequence length="86" mass="10007">MALYKKSDMVYDDYSWTAYENDDPKVSGEPDSTLFNRHEGYEVLYMINKIASSTSNGKKIEKLIHDELPSNIRKQSSVKDWIEDNL</sequence>
<protein>
    <submittedName>
        <fullName evidence="1">Uncharacterized protein</fullName>
    </submittedName>
</protein>